<proteinExistence type="predicted"/>
<keyword evidence="2" id="KW-1185">Reference proteome</keyword>
<dbReference type="EMBL" id="JBHRUH010000039">
    <property type="protein sequence ID" value="MFC3293998.1"/>
    <property type="molecule type" value="Genomic_DNA"/>
</dbReference>
<comment type="caution">
    <text evidence="1">The sequence shown here is derived from an EMBL/GenBank/DDBJ whole genome shotgun (WGS) entry which is preliminary data.</text>
</comment>
<evidence type="ECO:0000313" key="1">
    <source>
        <dbReference type="EMBL" id="MFC3293998.1"/>
    </source>
</evidence>
<reference evidence="2" key="1">
    <citation type="journal article" date="2019" name="Int. J. Syst. Evol. Microbiol.">
        <title>The Global Catalogue of Microorganisms (GCM) 10K type strain sequencing project: providing services to taxonomists for standard genome sequencing and annotation.</title>
        <authorList>
            <consortium name="The Broad Institute Genomics Platform"/>
            <consortium name="The Broad Institute Genome Sequencing Center for Infectious Disease"/>
            <person name="Wu L."/>
            <person name="Ma J."/>
        </authorList>
    </citation>
    <scope>NUCLEOTIDE SEQUENCE [LARGE SCALE GENOMIC DNA]</scope>
    <source>
        <strain evidence="2">KCTC 12847</strain>
    </source>
</reference>
<evidence type="ECO:0000313" key="2">
    <source>
        <dbReference type="Proteomes" id="UP001595640"/>
    </source>
</evidence>
<protein>
    <submittedName>
        <fullName evidence="1">Uncharacterized protein</fullName>
    </submittedName>
</protein>
<gene>
    <name evidence="1" type="ORF">ACFOEI_18285</name>
</gene>
<dbReference type="RefSeq" id="WP_156817492.1">
    <property type="nucleotide sequence ID" value="NZ_BMXD01000015.1"/>
</dbReference>
<accession>A0ABV7M530</accession>
<sequence>MNKALISERNWERLAATLISFKTRLISTEKMNSFQVSPTISEVFTALSYDLAEAANHS</sequence>
<organism evidence="1 2">
    <name type="scientific">Modicisalibacter luteus</name>
    <dbReference type="NCBI Taxonomy" id="453962"/>
    <lineage>
        <taxon>Bacteria</taxon>
        <taxon>Pseudomonadati</taxon>
        <taxon>Pseudomonadota</taxon>
        <taxon>Gammaproteobacteria</taxon>
        <taxon>Oceanospirillales</taxon>
        <taxon>Halomonadaceae</taxon>
        <taxon>Modicisalibacter</taxon>
    </lineage>
</organism>
<name>A0ABV7M530_9GAMM</name>
<dbReference type="Proteomes" id="UP001595640">
    <property type="component" value="Unassembled WGS sequence"/>
</dbReference>